<gene>
    <name evidence="3" type="ORF">SAMN02745824_0752</name>
</gene>
<organism evidence="3 4">
    <name type="scientific">Parasphingorhabdus marina DSM 22363</name>
    <dbReference type="NCBI Taxonomy" id="1123272"/>
    <lineage>
        <taxon>Bacteria</taxon>
        <taxon>Pseudomonadati</taxon>
        <taxon>Pseudomonadota</taxon>
        <taxon>Alphaproteobacteria</taxon>
        <taxon>Sphingomonadales</taxon>
        <taxon>Sphingomonadaceae</taxon>
        <taxon>Parasphingorhabdus</taxon>
    </lineage>
</organism>
<dbReference type="RefSeq" id="WP_074203779.1">
    <property type="nucleotide sequence ID" value="NZ_FSQW01000001.1"/>
</dbReference>
<protein>
    <recommendedName>
        <fullName evidence="2">DUF4136 domain-containing protein</fullName>
    </recommendedName>
</protein>
<dbReference type="Proteomes" id="UP000185192">
    <property type="component" value="Unassembled WGS sequence"/>
</dbReference>
<dbReference type="InterPro" id="IPR025411">
    <property type="entry name" value="DUF4136"/>
</dbReference>
<evidence type="ECO:0000259" key="2">
    <source>
        <dbReference type="Pfam" id="PF13590"/>
    </source>
</evidence>
<dbReference type="Pfam" id="PF13590">
    <property type="entry name" value="DUF4136"/>
    <property type="match status" value="1"/>
</dbReference>
<dbReference type="AlphaFoldDB" id="A0A1N6CQW4"/>
<accession>A0A1N6CQW4</accession>
<feature type="chain" id="PRO_5012636232" description="DUF4136 domain-containing protein" evidence="1">
    <location>
        <begin position="21"/>
        <end position="200"/>
    </location>
</feature>
<proteinExistence type="predicted"/>
<dbReference type="STRING" id="1123272.SAMN02745824_0752"/>
<sequence length="200" mass="20794">MRIQRLAIATGMSIALAACATTTPPVSVTRFHNAETMAIGTGTVTIAPAVDGEEGGSLEKRTYDVAVLRELQRVGFQESLDPSEASEYLVRVLVDQSVLTAGGQRSPVSVGVGGRTGGYRSGVGLGIGINLGGKPKDKIVTELSVRISRQSDGNVVWEGRSSIEAKQGSPASQPGLAASRLAEALFRDFPGQSGSTIRVP</sequence>
<name>A0A1N6CQW4_9SPHN</name>
<evidence type="ECO:0000313" key="3">
    <source>
        <dbReference type="EMBL" id="SIN60835.1"/>
    </source>
</evidence>
<reference evidence="4" key="1">
    <citation type="submission" date="2016-11" db="EMBL/GenBank/DDBJ databases">
        <authorList>
            <person name="Varghese N."/>
            <person name="Submissions S."/>
        </authorList>
    </citation>
    <scope>NUCLEOTIDE SEQUENCE [LARGE SCALE GENOMIC DNA]</scope>
    <source>
        <strain evidence="4">DSM 22363</strain>
    </source>
</reference>
<dbReference type="EMBL" id="FSQW01000001">
    <property type="protein sequence ID" value="SIN60835.1"/>
    <property type="molecule type" value="Genomic_DNA"/>
</dbReference>
<evidence type="ECO:0000313" key="4">
    <source>
        <dbReference type="Proteomes" id="UP000185192"/>
    </source>
</evidence>
<feature type="signal peptide" evidence="1">
    <location>
        <begin position="1"/>
        <end position="20"/>
    </location>
</feature>
<feature type="domain" description="DUF4136" evidence="2">
    <location>
        <begin position="52"/>
        <end position="191"/>
    </location>
</feature>
<keyword evidence="1" id="KW-0732">Signal</keyword>
<evidence type="ECO:0000256" key="1">
    <source>
        <dbReference type="SAM" id="SignalP"/>
    </source>
</evidence>
<dbReference type="OrthoDB" id="7428103at2"/>
<keyword evidence="4" id="KW-1185">Reference proteome</keyword>
<dbReference type="PROSITE" id="PS51257">
    <property type="entry name" value="PROKAR_LIPOPROTEIN"/>
    <property type="match status" value="1"/>
</dbReference>